<organism evidence="2 3">
    <name type="scientific">Imperialibacter roseus</name>
    <dbReference type="NCBI Taxonomy" id="1324217"/>
    <lineage>
        <taxon>Bacteria</taxon>
        <taxon>Pseudomonadati</taxon>
        <taxon>Bacteroidota</taxon>
        <taxon>Cytophagia</taxon>
        <taxon>Cytophagales</taxon>
        <taxon>Flammeovirgaceae</taxon>
        <taxon>Imperialibacter</taxon>
    </lineage>
</organism>
<sequence length="361" mass="40329">MRALYQIAFLAGILFSCACSDSNPSPSDDDNKPPSSGTSSFTITTLELSNDLTIDIYVPSAENASGKYPIIYFNDGDVFKGAIASLTSYQFEATSTVEPFMMVGISAGGHRYGRYIPYNDPWIKENWSEYSPGSINYTERLITEVLPMVEEDYPVDPKRRAIFGFSLSGLYAAWAGINYPEVFSFSASMSPSFWVADYAIFDEPRELSNTRFYFDIGTKEWNYYVPMIESLENQGFEYGKDIFYYEVPNGIHAESDWASRLHIPLGLFLNGAPAEVKDYEVIKECIPSQSTAGLVFQRLNPIITFTNGIRYSLSTSAAFQVVSGEGVVLEDGRFDAKGGNMTVEISHDNWSEHIDLTDCNN</sequence>
<name>A0ABZ0IYC1_9BACT</name>
<evidence type="ECO:0000313" key="3">
    <source>
        <dbReference type="Proteomes" id="UP001302349"/>
    </source>
</evidence>
<dbReference type="SUPFAM" id="SSF53474">
    <property type="entry name" value="alpha/beta-Hydrolases"/>
    <property type="match status" value="1"/>
</dbReference>
<reference evidence="2 3" key="1">
    <citation type="journal article" date="2023" name="Microbiol. Resour. Announc.">
        <title>Complete Genome Sequence of Imperialibacter roseus strain P4T.</title>
        <authorList>
            <person name="Tizabi D.R."/>
            <person name="Bachvaroff T."/>
            <person name="Hill R.T."/>
        </authorList>
    </citation>
    <scope>NUCLEOTIDE SEQUENCE [LARGE SCALE GENOMIC DNA]</scope>
    <source>
        <strain evidence="2 3">P4T</strain>
    </source>
</reference>
<dbReference type="Gene3D" id="3.40.50.1820">
    <property type="entry name" value="alpha/beta hydrolase"/>
    <property type="match status" value="1"/>
</dbReference>
<accession>A0ABZ0IYC1</accession>
<dbReference type="PANTHER" id="PTHR48098">
    <property type="entry name" value="ENTEROCHELIN ESTERASE-RELATED"/>
    <property type="match status" value="1"/>
</dbReference>
<evidence type="ECO:0000256" key="1">
    <source>
        <dbReference type="SAM" id="SignalP"/>
    </source>
</evidence>
<dbReference type="PROSITE" id="PS51257">
    <property type="entry name" value="PROKAR_LIPOPROTEIN"/>
    <property type="match status" value="1"/>
</dbReference>
<proteinExistence type="predicted"/>
<dbReference type="RefSeq" id="WP_317491579.1">
    <property type="nucleotide sequence ID" value="NZ_CP136051.1"/>
</dbReference>
<dbReference type="Proteomes" id="UP001302349">
    <property type="component" value="Chromosome"/>
</dbReference>
<keyword evidence="3" id="KW-1185">Reference proteome</keyword>
<gene>
    <name evidence="2" type="ORF">RT717_09920</name>
</gene>
<dbReference type="InterPro" id="IPR050583">
    <property type="entry name" value="Mycobacterial_A85_antigen"/>
</dbReference>
<dbReference type="InterPro" id="IPR000801">
    <property type="entry name" value="Esterase-like"/>
</dbReference>
<keyword evidence="2" id="KW-0378">Hydrolase</keyword>
<feature type="signal peptide" evidence="1">
    <location>
        <begin position="1"/>
        <end position="18"/>
    </location>
</feature>
<feature type="chain" id="PRO_5045112498" evidence="1">
    <location>
        <begin position="19"/>
        <end position="361"/>
    </location>
</feature>
<dbReference type="InterPro" id="IPR029058">
    <property type="entry name" value="AB_hydrolase_fold"/>
</dbReference>
<evidence type="ECO:0000313" key="2">
    <source>
        <dbReference type="EMBL" id="WOK08950.1"/>
    </source>
</evidence>
<protein>
    <submittedName>
        <fullName evidence="2">Alpha/beta hydrolase-fold protein</fullName>
    </submittedName>
</protein>
<keyword evidence="1" id="KW-0732">Signal</keyword>
<dbReference type="EMBL" id="CP136051">
    <property type="protein sequence ID" value="WOK08950.1"/>
    <property type="molecule type" value="Genomic_DNA"/>
</dbReference>
<dbReference type="PANTHER" id="PTHR48098:SF6">
    <property type="entry name" value="FERRI-BACILLIBACTIN ESTERASE BESA"/>
    <property type="match status" value="1"/>
</dbReference>
<dbReference type="Pfam" id="PF00756">
    <property type="entry name" value="Esterase"/>
    <property type="match status" value="1"/>
</dbReference>
<dbReference type="GO" id="GO:0016787">
    <property type="term" value="F:hydrolase activity"/>
    <property type="evidence" value="ECO:0007669"/>
    <property type="project" value="UniProtKB-KW"/>
</dbReference>